<dbReference type="Pfam" id="PF03602">
    <property type="entry name" value="Cons_hypoth95"/>
    <property type="match status" value="1"/>
</dbReference>
<gene>
    <name evidence="3" type="primary">rsmD</name>
    <name evidence="3" type="ORF">GU336_01875</name>
</gene>
<keyword evidence="2 3" id="KW-0808">Transferase</keyword>
<proteinExistence type="predicted"/>
<dbReference type="PIRSF" id="PIRSF004553">
    <property type="entry name" value="CHP00095"/>
    <property type="match status" value="1"/>
</dbReference>
<protein>
    <submittedName>
        <fullName evidence="3">16S rRNA (Guanine(966)-N(2))-methyltransferase RsmD</fullName>
        <ecNumber evidence="3">2.1.1.171</ecNumber>
    </submittedName>
</protein>
<dbReference type="EMBL" id="CP047616">
    <property type="protein sequence ID" value="QIW52998.1"/>
    <property type="molecule type" value="Genomic_DNA"/>
</dbReference>
<dbReference type="GO" id="GO:0003676">
    <property type="term" value="F:nucleic acid binding"/>
    <property type="evidence" value="ECO:0007669"/>
    <property type="project" value="InterPro"/>
</dbReference>
<evidence type="ECO:0000256" key="2">
    <source>
        <dbReference type="ARBA" id="ARBA00022679"/>
    </source>
</evidence>
<reference evidence="3 4" key="1">
    <citation type="submission" date="2019-12" db="EMBL/GenBank/DDBJ databases">
        <title>Whole genome sequences of Lactococcus raffinolactis strains isolated from sewage.</title>
        <authorList>
            <person name="Ybazeta G."/>
            <person name="Ross M."/>
            <person name="Brabant-Kirwan D."/>
            <person name="Saleh M."/>
            <person name="Dillon J.A."/>
            <person name="Splinter K."/>
            <person name="Nokhbeh R."/>
        </authorList>
    </citation>
    <scope>NUCLEOTIDE SEQUENCE [LARGE SCALE GENOMIC DNA]</scope>
    <source>
        <strain evidence="3 4">Lr_19_5</strain>
    </source>
</reference>
<keyword evidence="1 3" id="KW-0489">Methyltransferase</keyword>
<dbReference type="RefSeq" id="WP_167838318.1">
    <property type="nucleotide sequence ID" value="NZ_CP047616.1"/>
</dbReference>
<dbReference type="NCBIfam" id="TIGR00095">
    <property type="entry name" value="16S rRNA (guanine(966)-N(2))-methyltransferase RsmD"/>
    <property type="match status" value="1"/>
</dbReference>
<dbReference type="PANTHER" id="PTHR43542">
    <property type="entry name" value="METHYLTRANSFERASE"/>
    <property type="match status" value="1"/>
</dbReference>
<dbReference type="EC" id="2.1.1.171" evidence="3"/>
<dbReference type="Proteomes" id="UP000501945">
    <property type="component" value="Chromosome"/>
</dbReference>
<evidence type="ECO:0000313" key="3">
    <source>
        <dbReference type="EMBL" id="QIW52998.1"/>
    </source>
</evidence>
<dbReference type="InterPro" id="IPR004398">
    <property type="entry name" value="RNA_MeTrfase_RsmD"/>
</dbReference>
<sequence>MRVVAGEYGGRTLKTLEGKNTRPTGDKVRAAIFSMLGQYFDGGIVLDLYSGSGGLAIEAVSRGCDRAIMVEKDRHAQQVIQANIEMTKDGGRFSLMKMTSDKAMFVLNESFDLVFLDPPYAKEQIIKDIENLYDRGLLSPDVTIICETDKSVDLPDSIANFNLIKQKNYGISKVSLYERNRASILAEV</sequence>
<dbReference type="GO" id="GO:0052913">
    <property type="term" value="F:16S rRNA (guanine(966)-N(2))-methyltransferase activity"/>
    <property type="evidence" value="ECO:0007669"/>
    <property type="project" value="UniProtKB-EC"/>
</dbReference>
<dbReference type="PANTHER" id="PTHR43542:SF1">
    <property type="entry name" value="METHYLTRANSFERASE"/>
    <property type="match status" value="1"/>
</dbReference>
<accession>A0A6H0UBS4</accession>
<dbReference type="InterPro" id="IPR002052">
    <property type="entry name" value="DNA_methylase_N6_adenine_CS"/>
</dbReference>
<dbReference type="AlphaFoldDB" id="A0A6H0UBS4"/>
<evidence type="ECO:0000256" key="1">
    <source>
        <dbReference type="ARBA" id="ARBA00022603"/>
    </source>
</evidence>
<evidence type="ECO:0000313" key="4">
    <source>
        <dbReference type="Proteomes" id="UP000501945"/>
    </source>
</evidence>
<dbReference type="PROSITE" id="PS00092">
    <property type="entry name" value="N6_MTASE"/>
    <property type="match status" value="1"/>
</dbReference>
<dbReference type="SUPFAM" id="SSF53335">
    <property type="entry name" value="S-adenosyl-L-methionine-dependent methyltransferases"/>
    <property type="match status" value="1"/>
</dbReference>
<dbReference type="Gene3D" id="3.40.50.150">
    <property type="entry name" value="Vaccinia Virus protein VP39"/>
    <property type="match status" value="1"/>
</dbReference>
<name>A0A6H0UBS4_9LACT</name>
<dbReference type="InterPro" id="IPR029063">
    <property type="entry name" value="SAM-dependent_MTases_sf"/>
</dbReference>
<dbReference type="CDD" id="cd02440">
    <property type="entry name" value="AdoMet_MTases"/>
    <property type="match status" value="1"/>
</dbReference>
<organism evidence="3 4">
    <name type="scientific">Pseudolactococcus raffinolactis</name>
    <dbReference type="NCBI Taxonomy" id="1366"/>
    <lineage>
        <taxon>Bacteria</taxon>
        <taxon>Bacillati</taxon>
        <taxon>Bacillota</taxon>
        <taxon>Bacilli</taxon>
        <taxon>Lactobacillales</taxon>
        <taxon>Streptococcaceae</taxon>
        <taxon>Pseudolactococcus</taxon>
    </lineage>
</organism>